<dbReference type="EMBL" id="SGBC01000001">
    <property type="protein sequence ID" value="RZD17352.1"/>
    <property type="molecule type" value="Genomic_DNA"/>
</dbReference>
<proteinExistence type="predicted"/>
<reference evidence="2 3" key="1">
    <citation type="journal article" date="2019" name="ISME J.">
        <title>Insights into ecological role of a new deltaproteobacterial order Candidatus Acidulodesulfobacterales by metagenomics and metatranscriptomics.</title>
        <authorList>
            <person name="Tan S."/>
            <person name="Liu J."/>
            <person name="Fang Y."/>
            <person name="Hedlund B.P."/>
            <person name="Lian Z.H."/>
            <person name="Huang L.Y."/>
            <person name="Li J.T."/>
            <person name="Huang L.N."/>
            <person name="Li W.J."/>
            <person name="Jiang H.C."/>
            <person name="Dong H.L."/>
            <person name="Shu W.S."/>
        </authorList>
    </citation>
    <scope>NUCLEOTIDE SEQUENCE [LARGE SCALE GENOMIC DNA]</scope>
    <source>
        <strain evidence="2">AP2</strain>
    </source>
</reference>
<dbReference type="PANTHER" id="PTHR30399:SF1">
    <property type="entry name" value="UTP PYROPHOSPHATASE"/>
    <property type="match status" value="1"/>
</dbReference>
<feature type="domain" description="YgjP-like metallopeptidase" evidence="1">
    <location>
        <begin position="214"/>
        <end position="342"/>
    </location>
</feature>
<dbReference type="InterPro" id="IPR053136">
    <property type="entry name" value="UTP_pyrophosphatase-like"/>
</dbReference>
<dbReference type="PANTHER" id="PTHR30399">
    <property type="entry name" value="UNCHARACTERIZED PROTEIN YGJP"/>
    <property type="match status" value="1"/>
</dbReference>
<gene>
    <name evidence="2" type="ORF">EVJ46_03740</name>
</gene>
<accession>A0A519BJB6</accession>
<dbReference type="Proteomes" id="UP000316562">
    <property type="component" value="Unassembled WGS sequence"/>
</dbReference>
<evidence type="ECO:0000313" key="2">
    <source>
        <dbReference type="EMBL" id="RZD17352.1"/>
    </source>
</evidence>
<sequence length="350" mass="41216">MFEKIFNIIGKKMNLKNNALHRNDKYKKKFINTDLIKKIPDIHSVINPDKIEKIIKSRRKSVTLEITPSATLIIRLPLNYTESGIYNLLKKNEKWLNEKFELMESKKYAAGEQKLFVSGEKFLLLGKKYTLKIIDGNENDFKLALSSENISSAHCSLSILDNFCLLHNENSQSFYIFNIPPVQTERFIQTVKNSCIEIEIIPKNKYYKYECIGKKTDSKSVNYSENRRNFYTAEDYRLFFENFYKYKASAVISQRIKVISDAHGFKYKKIGLTSAKKRWGSCSYNDCIRINWRLIMAPTDIIDYVIIHELSHTIHKNHSKNFWNYVGLIMPDYKIRIKWLKDNGHMLKLD</sequence>
<dbReference type="Gene3D" id="3.30.2010.10">
    <property type="entry name" value="Metalloproteases ('zincins'), catalytic domain"/>
    <property type="match status" value="1"/>
</dbReference>
<evidence type="ECO:0000259" key="1">
    <source>
        <dbReference type="Pfam" id="PF01863"/>
    </source>
</evidence>
<evidence type="ECO:0000313" key="3">
    <source>
        <dbReference type="Proteomes" id="UP000316562"/>
    </source>
</evidence>
<name>A0A519BJB6_ACIG2</name>
<dbReference type="CDD" id="cd07344">
    <property type="entry name" value="M48_yhfN_like"/>
    <property type="match status" value="1"/>
</dbReference>
<comment type="caution">
    <text evidence="2">The sequence shown here is derived from an EMBL/GenBank/DDBJ whole genome shotgun (WGS) entry which is preliminary data.</text>
</comment>
<protein>
    <submittedName>
        <fullName evidence="2">M48 family peptidase</fullName>
    </submittedName>
</protein>
<organism evidence="2 3">
    <name type="scientific">Acididesulfobacter guangdongensis</name>
    <dbReference type="NCBI Taxonomy" id="2597225"/>
    <lineage>
        <taxon>Bacteria</taxon>
        <taxon>Deltaproteobacteria</taxon>
        <taxon>Candidatus Acidulodesulfobacterales</taxon>
        <taxon>Candidatus Acididesulfobacter</taxon>
    </lineage>
</organism>
<dbReference type="AlphaFoldDB" id="A0A519BJB6"/>
<dbReference type="Pfam" id="PF01863">
    <property type="entry name" value="YgjP-like"/>
    <property type="match status" value="2"/>
</dbReference>
<dbReference type="InterPro" id="IPR002725">
    <property type="entry name" value="YgjP-like_metallopeptidase"/>
</dbReference>
<feature type="domain" description="YgjP-like metallopeptidase" evidence="1">
    <location>
        <begin position="60"/>
        <end position="143"/>
    </location>
</feature>